<evidence type="ECO:0000256" key="1">
    <source>
        <dbReference type="SAM" id="Phobius"/>
    </source>
</evidence>
<organism evidence="3 4">
    <name type="scientific">Bacteroides cellulosilyticus</name>
    <dbReference type="NCBI Taxonomy" id="246787"/>
    <lineage>
        <taxon>Bacteria</taxon>
        <taxon>Pseudomonadati</taxon>
        <taxon>Bacteroidota</taxon>
        <taxon>Bacteroidia</taxon>
        <taxon>Bacteroidales</taxon>
        <taxon>Bacteroidaceae</taxon>
        <taxon>Bacteroides</taxon>
    </lineage>
</organism>
<dbReference type="RefSeq" id="WP_118403174.1">
    <property type="nucleotide sequence ID" value="NZ_JADNFX010000031.1"/>
</dbReference>
<feature type="domain" description="Glycosyltransferase 2-like" evidence="2">
    <location>
        <begin position="4"/>
        <end position="141"/>
    </location>
</feature>
<evidence type="ECO:0000313" key="4">
    <source>
        <dbReference type="Proteomes" id="UP000283341"/>
    </source>
</evidence>
<dbReference type="Gene3D" id="3.90.550.10">
    <property type="entry name" value="Spore Coat Polysaccharide Biosynthesis Protein SpsA, Chain A"/>
    <property type="match status" value="1"/>
</dbReference>
<evidence type="ECO:0000259" key="2">
    <source>
        <dbReference type="Pfam" id="PF00535"/>
    </source>
</evidence>
<comment type="caution">
    <text evidence="3">The sequence shown here is derived from an EMBL/GenBank/DDBJ whole genome shotgun (WGS) entry which is preliminary data.</text>
</comment>
<dbReference type="Pfam" id="PF00535">
    <property type="entry name" value="Glycos_transf_2"/>
    <property type="match status" value="1"/>
</dbReference>
<name>A0A412IDW6_9BACE</name>
<dbReference type="InterPro" id="IPR001173">
    <property type="entry name" value="Glyco_trans_2-like"/>
</dbReference>
<keyword evidence="1" id="KW-0812">Transmembrane</keyword>
<accession>A0A412IDW6</accession>
<dbReference type="Proteomes" id="UP000283341">
    <property type="component" value="Unassembled WGS sequence"/>
</dbReference>
<dbReference type="EMBL" id="QRVJ01000017">
    <property type="protein sequence ID" value="RGS35031.1"/>
    <property type="molecule type" value="Genomic_DNA"/>
</dbReference>
<proteinExistence type="predicted"/>
<reference evidence="3 4" key="1">
    <citation type="submission" date="2018-08" db="EMBL/GenBank/DDBJ databases">
        <title>A genome reference for cultivated species of the human gut microbiota.</title>
        <authorList>
            <person name="Zou Y."/>
            <person name="Xue W."/>
            <person name="Luo G."/>
        </authorList>
    </citation>
    <scope>NUCLEOTIDE SEQUENCE [LARGE SCALE GENOMIC DNA]</scope>
    <source>
        <strain evidence="3 4">AF22-3AC</strain>
    </source>
</reference>
<protein>
    <submittedName>
        <fullName evidence="3">Glycosyltransferase family 2 protein</fullName>
    </submittedName>
</protein>
<dbReference type="AlphaFoldDB" id="A0A412IDW6"/>
<sequence length="252" mass="29422">MQVSIIMPYYNAAKYINETVDAIIAQTYKSWELIIVDDCSPAPGTNDILKSIAAMDSRIKILKTKKNGGAGLARNIGIEAALGRYLAFCDSDDWWYPTKLEEQLKFMKKNNYAFTCTYYEDVNENLKPYYMMKQPSKQNYQSMILGCNIGTPGVIIDTQILGKRYMPALRRAEDWGLWMTYLKEVDYIYTYPKALWKYRHIPESETSNKWKQMKSVVDMYKMVLGFNLVKAWGVCIFAFLPKNIWKKMRKFI</sequence>
<gene>
    <name evidence="3" type="ORF">DWX97_17370</name>
</gene>
<feature type="transmembrane region" description="Helical" evidence="1">
    <location>
        <begin position="219"/>
        <end position="240"/>
    </location>
</feature>
<dbReference type="PANTHER" id="PTHR22916">
    <property type="entry name" value="GLYCOSYLTRANSFERASE"/>
    <property type="match status" value="1"/>
</dbReference>
<dbReference type="GO" id="GO:0016758">
    <property type="term" value="F:hexosyltransferase activity"/>
    <property type="evidence" value="ECO:0007669"/>
    <property type="project" value="UniProtKB-ARBA"/>
</dbReference>
<dbReference type="SUPFAM" id="SSF53448">
    <property type="entry name" value="Nucleotide-diphospho-sugar transferases"/>
    <property type="match status" value="1"/>
</dbReference>
<keyword evidence="3" id="KW-0808">Transferase</keyword>
<evidence type="ECO:0000313" key="3">
    <source>
        <dbReference type="EMBL" id="RGS35031.1"/>
    </source>
</evidence>
<dbReference type="PANTHER" id="PTHR22916:SF3">
    <property type="entry name" value="UDP-GLCNAC:BETAGAL BETA-1,3-N-ACETYLGLUCOSAMINYLTRANSFERASE-LIKE PROTEIN 1"/>
    <property type="match status" value="1"/>
</dbReference>
<keyword evidence="1" id="KW-1133">Transmembrane helix</keyword>
<keyword evidence="1" id="KW-0472">Membrane</keyword>
<dbReference type="CDD" id="cd00761">
    <property type="entry name" value="Glyco_tranf_GTA_type"/>
    <property type="match status" value="1"/>
</dbReference>
<dbReference type="InterPro" id="IPR029044">
    <property type="entry name" value="Nucleotide-diphossugar_trans"/>
</dbReference>